<name>A0A392RGK3_9FABA</name>
<evidence type="ECO:0000313" key="3">
    <source>
        <dbReference type="Proteomes" id="UP000265520"/>
    </source>
</evidence>
<feature type="region of interest" description="Disordered" evidence="1">
    <location>
        <begin position="53"/>
        <end position="86"/>
    </location>
</feature>
<evidence type="ECO:0000256" key="1">
    <source>
        <dbReference type="SAM" id="MobiDB-lite"/>
    </source>
</evidence>
<evidence type="ECO:0000313" key="2">
    <source>
        <dbReference type="EMBL" id="MCI35272.1"/>
    </source>
</evidence>
<reference evidence="2 3" key="1">
    <citation type="journal article" date="2018" name="Front. Plant Sci.">
        <title>Red Clover (Trifolium pratense) and Zigzag Clover (T. medium) - A Picture of Genomic Similarities and Differences.</title>
        <authorList>
            <person name="Dluhosova J."/>
            <person name="Istvanek J."/>
            <person name="Nedelnik J."/>
            <person name="Repkova J."/>
        </authorList>
    </citation>
    <scope>NUCLEOTIDE SEQUENCE [LARGE SCALE GENOMIC DNA]</scope>
    <source>
        <strain evidence="3">cv. 10/8</strain>
        <tissue evidence="2">Leaf</tissue>
    </source>
</reference>
<dbReference type="Proteomes" id="UP000265520">
    <property type="component" value="Unassembled WGS sequence"/>
</dbReference>
<sequence length="136" mass="15472">DIKKKELHEVNKKIVKQEYVVKAIAQSEVLLQQKHPEVTKKDDNLKVVVEGKQPATEVDNEQAMTDDIVTPTPNSSISRRHKQVPGTDEIEVQNLVSQKTHAEPVQQLSVENNNNNSRLEIETPVPYLETEPQMEE</sequence>
<protein>
    <submittedName>
        <fullName evidence="2">Uncharacterized protein</fullName>
    </submittedName>
</protein>
<organism evidence="2 3">
    <name type="scientific">Trifolium medium</name>
    <dbReference type="NCBI Taxonomy" id="97028"/>
    <lineage>
        <taxon>Eukaryota</taxon>
        <taxon>Viridiplantae</taxon>
        <taxon>Streptophyta</taxon>
        <taxon>Embryophyta</taxon>
        <taxon>Tracheophyta</taxon>
        <taxon>Spermatophyta</taxon>
        <taxon>Magnoliopsida</taxon>
        <taxon>eudicotyledons</taxon>
        <taxon>Gunneridae</taxon>
        <taxon>Pentapetalae</taxon>
        <taxon>rosids</taxon>
        <taxon>fabids</taxon>
        <taxon>Fabales</taxon>
        <taxon>Fabaceae</taxon>
        <taxon>Papilionoideae</taxon>
        <taxon>50 kb inversion clade</taxon>
        <taxon>NPAAA clade</taxon>
        <taxon>Hologalegina</taxon>
        <taxon>IRL clade</taxon>
        <taxon>Trifolieae</taxon>
        <taxon>Trifolium</taxon>
    </lineage>
</organism>
<comment type="caution">
    <text evidence="2">The sequence shown here is derived from an EMBL/GenBank/DDBJ whole genome shotgun (WGS) entry which is preliminary data.</text>
</comment>
<dbReference type="AlphaFoldDB" id="A0A392RGK3"/>
<proteinExistence type="predicted"/>
<feature type="non-terminal residue" evidence="2">
    <location>
        <position position="136"/>
    </location>
</feature>
<feature type="compositionally biased region" description="Polar residues" evidence="1">
    <location>
        <begin position="106"/>
        <end position="118"/>
    </location>
</feature>
<keyword evidence="3" id="KW-1185">Reference proteome</keyword>
<feature type="non-terminal residue" evidence="2">
    <location>
        <position position="1"/>
    </location>
</feature>
<feature type="region of interest" description="Disordered" evidence="1">
    <location>
        <begin position="99"/>
        <end position="136"/>
    </location>
</feature>
<dbReference type="EMBL" id="LXQA010221841">
    <property type="protein sequence ID" value="MCI35272.1"/>
    <property type="molecule type" value="Genomic_DNA"/>
</dbReference>
<accession>A0A392RGK3</accession>